<dbReference type="EMBL" id="RKQP01000004">
    <property type="protein sequence ID" value="RPE82775.1"/>
    <property type="molecule type" value="Genomic_DNA"/>
</dbReference>
<feature type="region of interest" description="Disordered" evidence="2">
    <location>
        <begin position="123"/>
        <end position="143"/>
    </location>
</feature>
<feature type="domain" description="Opacity-associated protein A LysM-like" evidence="4">
    <location>
        <begin position="374"/>
        <end position="449"/>
    </location>
</feature>
<keyword evidence="3" id="KW-0472">Membrane</keyword>
<evidence type="ECO:0000259" key="4">
    <source>
        <dbReference type="Pfam" id="PF04225"/>
    </source>
</evidence>
<feature type="compositionally biased region" description="Basic and acidic residues" evidence="2">
    <location>
        <begin position="1"/>
        <end position="10"/>
    </location>
</feature>
<name>A0A3N4VN14_9PAST</name>
<dbReference type="Pfam" id="PF04225">
    <property type="entry name" value="LysM_OapA"/>
    <property type="match status" value="1"/>
</dbReference>
<organism evidence="5 6">
    <name type="scientific">Vespertiliibacter pulmonis</name>
    <dbReference type="NCBI Taxonomy" id="1443036"/>
    <lineage>
        <taxon>Bacteria</taxon>
        <taxon>Pseudomonadati</taxon>
        <taxon>Pseudomonadota</taxon>
        <taxon>Gammaproteobacteria</taxon>
        <taxon>Pasteurellales</taxon>
        <taxon>Pasteurellaceae</taxon>
        <taxon>Vespertiliibacter</taxon>
    </lineage>
</organism>
<reference evidence="5 6" key="1">
    <citation type="submission" date="2018-11" db="EMBL/GenBank/DDBJ databases">
        <title>Genomic Encyclopedia of Type Strains, Phase IV (KMG-IV): sequencing the most valuable type-strain genomes for metagenomic binning, comparative biology and taxonomic classification.</title>
        <authorList>
            <person name="Goeker M."/>
        </authorList>
    </citation>
    <scope>NUCLEOTIDE SEQUENCE [LARGE SCALE GENOMIC DNA]</scope>
    <source>
        <strain evidence="5 6">DSM 27238</strain>
    </source>
</reference>
<feature type="compositionally biased region" description="Basic and acidic residues" evidence="2">
    <location>
        <begin position="123"/>
        <end position="134"/>
    </location>
</feature>
<evidence type="ECO:0000256" key="1">
    <source>
        <dbReference type="SAM" id="Coils"/>
    </source>
</evidence>
<keyword evidence="1" id="KW-0175">Coiled coil</keyword>
<dbReference type="RefSeq" id="WP_124211589.1">
    <property type="nucleotide sequence ID" value="NZ_CP016615.1"/>
</dbReference>
<feature type="compositionally biased region" description="Polar residues" evidence="2">
    <location>
        <begin position="51"/>
        <end position="60"/>
    </location>
</feature>
<evidence type="ECO:0000313" key="5">
    <source>
        <dbReference type="EMBL" id="RPE82775.1"/>
    </source>
</evidence>
<dbReference type="Proteomes" id="UP000281691">
    <property type="component" value="Unassembled WGS sequence"/>
</dbReference>
<keyword evidence="3" id="KW-0812">Transmembrane</keyword>
<protein>
    <submittedName>
        <fullName evidence="5">Opacity associated protein</fullName>
    </submittedName>
</protein>
<feature type="compositionally biased region" description="Low complexity" evidence="2">
    <location>
        <begin position="252"/>
        <end position="281"/>
    </location>
</feature>
<feature type="region of interest" description="Disordered" evidence="2">
    <location>
        <begin position="83"/>
        <end position="105"/>
    </location>
</feature>
<gene>
    <name evidence="5" type="ORF">EDC46_1447</name>
</gene>
<proteinExistence type="predicted"/>
<dbReference type="AlphaFoldDB" id="A0A3N4VN14"/>
<keyword evidence="3" id="KW-1133">Transmembrane helix</keyword>
<evidence type="ECO:0000256" key="3">
    <source>
        <dbReference type="SAM" id="Phobius"/>
    </source>
</evidence>
<evidence type="ECO:0000256" key="2">
    <source>
        <dbReference type="SAM" id="MobiDB-lite"/>
    </source>
</evidence>
<feature type="region of interest" description="Disordered" evidence="2">
    <location>
        <begin position="1"/>
        <end position="64"/>
    </location>
</feature>
<feature type="transmembrane region" description="Helical" evidence="3">
    <location>
        <begin position="173"/>
        <end position="190"/>
    </location>
</feature>
<feature type="coiled-coil region" evidence="1">
    <location>
        <begin position="213"/>
        <end position="240"/>
    </location>
</feature>
<evidence type="ECO:0000313" key="6">
    <source>
        <dbReference type="Proteomes" id="UP000281691"/>
    </source>
</evidence>
<sequence length="450" mass="48966">MNPYNQRKEPVFGQPNVSTTDEVNEAEKKANQIAEEENVKPEKPKVAFSLHTKNAPNYTFTPVMKRPADSAQVLSTLEEKAEQTMSNEKMPVNESISPVSPETKAKTNGGFTFAPVTEEHQVTEPLKTEEKKETVAPNEPAVDSNTVERVIPATAAKVSKTNIDKVPSKYRRLIIVLLLLLLVGIAIVLLKPKTPESVETLQEQGSSLPIEFRPVDEEEAKRAEAQAKALQEQAQQSTEIAVQPNVNEQSVQSVQNSSAVENVADTQTQAVQTSQTATVEQPTAKPVEHKPVVTVVRKPETAGSVIYQPEVVTKPTKVVQAVQPKNVQPKPTVHAVQPKAVEVRKPVEVVKAVAPTPAVKAIPAPTKVAAVVASKTLTVPKGVSLMQVFRDNNLNISDVNAMSKVNGIVSNLKVGERVTVRLDKNNRVVEMSIGSGGKFIRQESGSYIYR</sequence>
<dbReference type="InterPro" id="IPR007340">
    <property type="entry name" value="LysM_Opacity-associatedA"/>
</dbReference>
<feature type="region of interest" description="Disordered" evidence="2">
    <location>
        <begin position="252"/>
        <end position="283"/>
    </location>
</feature>
<comment type="caution">
    <text evidence="5">The sequence shown here is derived from an EMBL/GenBank/DDBJ whole genome shotgun (WGS) entry which is preliminary data.</text>
</comment>
<dbReference type="OrthoDB" id="6398769at2"/>
<accession>A0A3N4VN14</accession>
<dbReference type="GO" id="GO:0042834">
    <property type="term" value="F:peptidoglycan binding"/>
    <property type="evidence" value="ECO:0007669"/>
    <property type="project" value="InterPro"/>
</dbReference>
<keyword evidence="6" id="KW-1185">Reference proteome</keyword>